<keyword evidence="4" id="KW-0406">Ion transport</keyword>
<dbReference type="Gene3D" id="2.60.40.1120">
    <property type="entry name" value="Carboxypeptidase-like, regulatory domain"/>
    <property type="match status" value="1"/>
</dbReference>
<keyword evidence="4" id="KW-0410">Iron transport</keyword>
<evidence type="ECO:0000256" key="8">
    <source>
        <dbReference type="ARBA" id="ARBA00023136"/>
    </source>
</evidence>
<evidence type="ECO:0000256" key="6">
    <source>
        <dbReference type="ARBA" id="ARBA00023004"/>
    </source>
</evidence>
<dbReference type="NCBIfam" id="TIGR04057">
    <property type="entry name" value="SusC_RagA_signa"/>
    <property type="match status" value="1"/>
</dbReference>
<dbReference type="PROSITE" id="PS52016">
    <property type="entry name" value="TONB_DEPENDENT_REC_3"/>
    <property type="match status" value="1"/>
</dbReference>
<dbReference type="InterPro" id="IPR012910">
    <property type="entry name" value="Plug_dom"/>
</dbReference>
<evidence type="ECO:0000313" key="13">
    <source>
        <dbReference type="EMBL" id="TCS88942.1"/>
    </source>
</evidence>
<evidence type="ECO:0000256" key="3">
    <source>
        <dbReference type="ARBA" id="ARBA00022452"/>
    </source>
</evidence>
<dbReference type="InterPro" id="IPR023997">
    <property type="entry name" value="TonB-dep_OMP_SusC/RagA_CS"/>
</dbReference>
<proteinExistence type="inferred from homology"/>
<evidence type="ECO:0000256" key="2">
    <source>
        <dbReference type="ARBA" id="ARBA00022448"/>
    </source>
</evidence>
<evidence type="ECO:0000256" key="4">
    <source>
        <dbReference type="ARBA" id="ARBA00022496"/>
    </source>
</evidence>
<dbReference type="Pfam" id="PF07660">
    <property type="entry name" value="STN"/>
    <property type="match status" value="1"/>
</dbReference>
<dbReference type="InterPro" id="IPR039426">
    <property type="entry name" value="TonB-dep_rcpt-like"/>
</dbReference>
<evidence type="ECO:0000256" key="10">
    <source>
        <dbReference type="PROSITE-ProRule" id="PRU01360"/>
    </source>
</evidence>
<evidence type="ECO:0000256" key="9">
    <source>
        <dbReference type="ARBA" id="ARBA00023237"/>
    </source>
</evidence>
<evidence type="ECO:0000256" key="5">
    <source>
        <dbReference type="ARBA" id="ARBA00022692"/>
    </source>
</evidence>
<dbReference type="InterPro" id="IPR000531">
    <property type="entry name" value="Beta-barrel_TonB"/>
</dbReference>
<dbReference type="InterPro" id="IPR036942">
    <property type="entry name" value="Beta-barrel_TonB_sf"/>
</dbReference>
<dbReference type="InterPro" id="IPR008969">
    <property type="entry name" value="CarboxyPept-like_regulatory"/>
</dbReference>
<dbReference type="Proteomes" id="UP000295807">
    <property type="component" value="Unassembled WGS sequence"/>
</dbReference>
<dbReference type="Gene3D" id="3.55.50.30">
    <property type="match status" value="1"/>
</dbReference>
<feature type="domain" description="Secretin/TonB short N-terminal" evidence="12">
    <location>
        <begin position="103"/>
        <end position="154"/>
    </location>
</feature>
<dbReference type="SUPFAM" id="SSF49464">
    <property type="entry name" value="Carboxypeptidase regulatory domain-like"/>
    <property type="match status" value="1"/>
</dbReference>
<name>A0A4R3KY79_9SPHI</name>
<keyword evidence="8 10" id="KW-0472">Membrane</keyword>
<keyword evidence="6" id="KW-0408">Iron</keyword>
<sequence length="1150" mass="127514">MPDLLRENLLLDPLKGSKKAWLCFNRMFNKNQNKFMKISSSREFIIFCMKITVFQLAVMLSFTSLSLANDSKAQGVLQTRVSLETGHTSLRSVLKQLESQGNVKFVYSSRIVPVKKQVSVNIEGQELEQVLDELLQPYGIGYEVINKQIVLVKAPFQASAAAPEPGGGSSLVINRVQQTITGKVTDAQTGEPVPGVNVLIKGTTVGTSTDMEGNYSLSVPDPEGNPVLVFSFLGYASQEIPVGTSPVINVSLEQDVAALDEVVVVGYGTQSRREVTSAIATVKAEDFNQGGARSPLDLIQGKVAGLSITRNQGNNPNSSAAIQLRGITSIEGDRSPLIVIDGIPGGDLDLLQQDDIASFDVLKDGSAAAIYGTRANGGVILITTKKGRAGEPRFNYSTYVQREAVDKKPDYLNASEYRELIDQGLINESEDLGASTDLYDMLINKDNLSQYHNFAASGGSANTNYRASVYFNEAEGIAKQNGRKEFGGRLNINQTGLQDRLHLQVNLATNFNKANMLGGGDGDDDFDDGSFGSDFEQAIQRNPTAPIRNPDGSFVETTAYNNYNPLSRLENRIAERNEQTFSGDAKLTLDIIDGLTASAFGSYVRNNWNDRYYRSVNDWDQREGQQYQGMGYASKRNHLDWTQTFESTVNYQKTFAEEHSLDAIVGYSYQYATTELFNVNNNGFTTDAFEDWNLGEGSAISNTDLPRPGMGSEKYDNTLVAFFGRVNYSFRDKYFAQVILRREGSSRFGANNKWGNFPAASVGWTLSQEDFIKDISFINNLKLRVGYGETGNQGIPNYRSLITLSGGGVYPQNGVYYETYGPSRNPNPDLRWETKKEWNFGLDFGLFENRLSGALDVYSRTTEDLLYSYTTQLPSFIHADIFTNVGSISNKGVELLLSVVAVDKPDFDWSMDFTANSQFNRLTSLSNDLYKATWLEFAGLPSPGNLGNAIRVYEGGTIGNFYGKRFAGFTEDGQWQFYKADGSIAGADEMNEDDLTVIGNGVPKYMASWSNSFRYRNFDLTVFFRGKFGFDILNTKEMYFGNKKWLPNNLLQSAVTTHAELNDDPQYSDYYIEKGDFVKLDNVTLGYNFSLDNPWVRSLRVYVTGRNLATITGYSGIDPELQDIGFETGVDNRSFYPRTKSFTIGLNVGF</sequence>
<evidence type="ECO:0000256" key="11">
    <source>
        <dbReference type="RuleBase" id="RU003357"/>
    </source>
</evidence>
<comment type="caution">
    <text evidence="13">The sequence shown here is derived from an EMBL/GenBank/DDBJ whole genome shotgun (WGS) entry which is preliminary data.</text>
</comment>
<dbReference type="Gene3D" id="2.170.130.10">
    <property type="entry name" value="TonB-dependent receptor, plug domain"/>
    <property type="match status" value="1"/>
</dbReference>
<dbReference type="NCBIfam" id="TIGR04056">
    <property type="entry name" value="OMP_RagA_SusC"/>
    <property type="match status" value="1"/>
</dbReference>
<dbReference type="GO" id="GO:0009279">
    <property type="term" value="C:cell outer membrane"/>
    <property type="evidence" value="ECO:0007669"/>
    <property type="project" value="UniProtKB-SubCell"/>
</dbReference>
<dbReference type="SUPFAM" id="SSF56935">
    <property type="entry name" value="Porins"/>
    <property type="match status" value="1"/>
</dbReference>
<keyword evidence="9 10" id="KW-0998">Cell outer membrane</keyword>
<comment type="subcellular location">
    <subcellularLocation>
        <location evidence="1 10">Cell outer membrane</location>
        <topology evidence="1 10">Multi-pass membrane protein</topology>
    </subcellularLocation>
</comment>
<evidence type="ECO:0000256" key="1">
    <source>
        <dbReference type="ARBA" id="ARBA00004571"/>
    </source>
</evidence>
<keyword evidence="2 10" id="KW-0813">Transport</keyword>
<dbReference type="Gene3D" id="2.40.170.20">
    <property type="entry name" value="TonB-dependent receptor, beta-barrel domain"/>
    <property type="match status" value="1"/>
</dbReference>
<dbReference type="InterPro" id="IPR011662">
    <property type="entry name" value="Secretin/TonB_short_N"/>
</dbReference>
<dbReference type="EMBL" id="SMAD01000002">
    <property type="protein sequence ID" value="TCS88942.1"/>
    <property type="molecule type" value="Genomic_DNA"/>
</dbReference>
<organism evidence="13 14">
    <name type="scientific">Anseongella ginsenosidimutans</name>
    <dbReference type="NCBI Taxonomy" id="496056"/>
    <lineage>
        <taxon>Bacteria</taxon>
        <taxon>Pseudomonadati</taxon>
        <taxon>Bacteroidota</taxon>
        <taxon>Sphingobacteriia</taxon>
        <taxon>Sphingobacteriales</taxon>
        <taxon>Sphingobacteriaceae</taxon>
        <taxon>Anseongella</taxon>
    </lineage>
</organism>
<comment type="similarity">
    <text evidence="10 11">Belongs to the TonB-dependent receptor family.</text>
</comment>
<dbReference type="AlphaFoldDB" id="A0A4R3KY79"/>
<dbReference type="InterPro" id="IPR037066">
    <property type="entry name" value="Plug_dom_sf"/>
</dbReference>
<dbReference type="SMART" id="SM00965">
    <property type="entry name" value="STN"/>
    <property type="match status" value="1"/>
</dbReference>
<dbReference type="Pfam" id="PF00593">
    <property type="entry name" value="TonB_dep_Rec_b-barrel"/>
    <property type="match status" value="1"/>
</dbReference>
<gene>
    <name evidence="13" type="ORF">EDD80_102133</name>
</gene>
<dbReference type="Pfam" id="PF07715">
    <property type="entry name" value="Plug"/>
    <property type="match status" value="1"/>
</dbReference>
<dbReference type="InterPro" id="IPR023996">
    <property type="entry name" value="TonB-dep_OMP_SusC/RagA"/>
</dbReference>
<keyword evidence="5 10" id="KW-0812">Transmembrane</keyword>
<evidence type="ECO:0000313" key="14">
    <source>
        <dbReference type="Proteomes" id="UP000295807"/>
    </source>
</evidence>
<reference evidence="13 14" key="1">
    <citation type="submission" date="2019-03" db="EMBL/GenBank/DDBJ databases">
        <title>Genomic Encyclopedia of Type Strains, Phase IV (KMG-IV): sequencing the most valuable type-strain genomes for metagenomic binning, comparative biology and taxonomic classification.</title>
        <authorList>
            <person name="Goeker M."/>
        </authorList>
    </citation>
    <scope>NUCLEOTIDE SEQUENCE [LARGE SCALE GENOMIC DNA]</scope>
    <source>
        <strain evidence="13 14">DSM 21100</strain>
    </source>
</reference>
<protein>
    <submittedName>
        <fullName evidence="13">TonB-linked SusC/RagA family outer membrane protein</fullName>
    </submittedName>
</protein>
<keyword evidence="14" id="KW-1185">Reference proteome</keyword>
<evidence type="ECO:0000259" key="12">
    <source>
        <dbReference type="SMART" id="SM00965"/>
    </source>
</evidence>
<keyword evidence="7 11" id="KW-0798">TonB box</keyword>
<dbReference type="GO" id="GO:0006826">
    <property type="term" value="P:iron ion transport"/>
    <property type="evidence" value="ECO:0007669"/>
    <property type="project" value="UniProtKB-KW"/>
</dbReference>
<evidence type="ECO:0000256" key="7">
    <source>
        <dbReference type="ARBA" id="ARBA00023077"/>
    </source>
</evidence>
<accession>A0A4R3KY79</accession>
<dbReference type="Pfam" id="PF13715">
    <property type="entry name" value="CarbopepD_reg_2"/>
    <property type="match status" value="1"/>
</dbReference>
<keyword evidence="3 10" id="KW-1134">Transmembrane beta strand</keyword>